<dbReference type="EC" id="2.1.1.-" evidence="4"/>
<feature type="region of interest" description="Disordered" evidence="5">
    <location>
        <begin position="40"/>
        <end position="68"/>
    </location>
</feature>
<evidence type="ECO:0000256" key="5">
    <source>
        <dbReference type="SAM" id="MobiDB-lite"/>
    </source>
</evidence>
<evidence type="ECO:0000256" key="4">
    <source>
        <dbReference type="PIRNR" id="PIRNR037755"/>
    </source>
</evidence>
<evidence type="ECO:0000259" key="6">
    <source>
        <dbReference type="Pfam" id="PF08242"/>
    </source>
</evidence>
<keyword evidence="2 4" id="KW-0489">Methyltransferase</keyword>
<feature type="compositionally biased region" description="Low complexity" evidence="5">
    <location>
        <begin position="40"/>
        <end position="50"/>
    </location>
</feature>
<evidence type="ECO:0000313" key="8">
    <source>
        <dbReference type="Proteomes" id="UP000582016"/>
    </source>
</evidence>
<dbReference type="PANTHER" id="PTHR22809">
    <property type="entry name" value="METHYLTRANSFERASE-RELATED"/>
    <property type="match status" value="1"/>
</dbReference>
<dbReference type="SUPFAM" id="SSF53335">
    <property type="entry name" value="S-adenosyl-L-methionine-dependent methyltransferases"/>
    <property type="match status" value="1"/>
</dbReference>
<accession>A0A8H5IRY1</accession>
<gene>
    <name evidence="7" type="ORF">FPHYL_11958</name>
</gene>
<proteinExistence type="inferred from homology"/>
<comment type="function">
    <text evidence="4">S-adenosyl-L-methionine-dependent methyltransferase.</text>
</comment>
<keyword evidence="8" id="KW-1185">Reference proteome</keyword>
<dbReference type="CDD" id="cd02440">
    <property type="entry name" value="AdoMet_MTases"/>
    <property type="match status" value="1"/>
</dbReference>
<dbReference type="Proteomes" id="UP000582016">
    <property type="component" value="Unassembled WGS sequence"/>
</dbReference>
<dbReference type="PANTHER" id="PTHR22809:SF11">
    <property type="entry name" value="TRNA N(3)-METHYLCYTIDINE METHYLTRANSFERASE METTL2"/>
    <property type="match status" value="1"/>
</dbReference>
<protein>
    <recommendedName>
        <fullName evidence="4">tRNA N(3)-methylcytidine methyltransferase</fullName>
        <ecNumber evidence="4">2.1.1.-</ecNumber>
    </recommendedName>
</protein>
<comment type="caution">
    <text evidence="7">The sequence shown here is derived from an EMBL/GenBank/DDBJ whole genome shotgun (WGS) entry which is preliminary data.</text>
</comment>
<dbReference type="OrthoDB" id="417697at2759"/>
<keyword evidence="3 4" id="KW-0808">Transferase</keyword>
<dbReference type="InterPro" id="IPR013217">
    <property type="entry name" value="Methyltransf_12"/>
</dbReference>
<organism evidence="7 8">
    <name type="scientific">Fusarium phyllophilum</name>
    <dbReference type="NCBI Taxonomy" id="47803"/>
    <lineage>
        <taxon>Eukaryota</taxon>
        <taxon>Fungi</taxon>
        <taxon>Dikarya</taxon>
        <taxon>Ascomycota</taxon>
        <taxon>Pezizomycotina</taxon>
        <taxon>Sordariomycetes</taxon>
        <taxon>Hypocreomycetidae</taxon>
        <taxon>Hypocreales</taxon>
        <taxon>Nectriaceae</taxon>
        <taxon>Fusarium</taxon>
        <taxon>Fusarium fujikuroi species complex</taxon>
    </lineage>
</organism>
<dbReference type="AlphaFoldDB" id="A0A8H5IRY1"/>
<evidence type="ECO:0000313" key="7">
    <source>
        <dbReference type="EMBL" id="KAF5540942.1"/>
    </source>
</evidence>
<sequence length="395" mass="44678">MASSAPSGEAIASPTLESIPVQDMAALDVKDPVTEAVTEAAVPETEAAEVPPHRSHDPTNNLKRSDPFQFGSRYLNEGDDVFEFNAWDHVETDDAYKEYAEEQYAKQRQHPVSDFEKRKFSQDPARWWNLFYKNNAANFFKNRKWLQQEFPVLAEVTKEDAGPQVILEIGAGAGNTAFPVLAENKNPQLKIHACDYSKTAVEVIRKNEAYNPEFIQADVWDVTSDDLPPGLEEGSVDVAVLIFIFSALSPDQWAKAVDNVHRVLKPGGLVCFRDYGRGDLAQVRFRKGRYLDENFYIRGDGTRVYFFDRDQLADIWTGKMAGEDVKATLEHAITDSTAEAENGTDAAQNSDIDEIKTEILLFEVEKLGVDRRLLVNRASKLKMYRCWLQGRFRKK</sequence>
<dbReference type="EMBL" id="JAAOAQ010000579">
    <property type="protein sequence ID" value="KAF5540942.1"/>
    <property type="molecule type" value="Genomic_DNA"/>
</dbReference>
<dbReference type="Gene3D" id="3.40.50.150">
    <property type="entry name" value="Vaccinia Virus protein VP39"/>
    <property type="match status" value="1"/>
</dbReference>
<name>A0A8H5IRY1_9HYPO</name>
<dbReference type="InterPro" id="IPR029063">
    <property type="entry name" value="SAM-dependent_MTases_sf"/>
</dbReference>
<dbReference type="InterPro" id="IPR026113">
    <property type="entry name" value="METTL2/6/8-like"/>
</dbReference>
<feature type="domain" description="Methyltransferase type 12" evidence="6">
    <location>
        <begin position="167"/>
        <end position="269"/>
    </location>
</feature>
<dbReference type="Pfam" id="PF08242">
    <property type="entry name" value="Methyltransf_12"/>
    <property type="match status" value="1"/>
</dbReference>
<comment type="similarity">
    <text evidence="1 4">Belongs to the methyltransferase superfamily. METL family.</text>
</comment>
<dbReference type="GO" id="GO:0052735">
    <property type="term" value="F:tRNA (cytidine-3-)-methyltransferase activity"/>
    <property type="evidence" value="ECO:0007669"/>
    <property type="project" value="TreeGrafter"/>
</dbReference>
<dbReference type="GO" id="GO:0032259">
    <property type="term" value="P:methylation"/>
    <property type="evidence" value="ECO:0007669"/>
    <property type="project" value="UniProtKB-KW"/>
</dbReference>
<evidence type="ECO:0000256" key="1">
    <source>
        <dbReference type="ARBA" id="ARBA00009725"/>
    </source>
</evidence>
<reference evidence="7 8" key="1">
    <citation type="submission" date="2020-05" db="EMBL/GenBank/DDBJ databases">
        <title>Identification and distribution of gene clusters putatively required for synthesis of sphingolipid metabolism inhibitors in phylogenetically diverse species of the filamentous fungus Fusarium.</title>
        <authorList>
            <person name="Kim H.-S."/>
            <person name="Busman M."/>
            <person name="Brown D.W."/>
            <person name="Divon H."/>
            <person name="Uhlig S."/>
            <person name="Proctor R.H."/>
        </authorList>
    </citation>
    <scope>NUCLEOTIDE SEQUENCE [LARGE SCALE GENOMIC DNA]</scope>
    <source>
        <strain evidence="7 8">NRRL 13617</strain>
    </source>
</reference>
<evidence type="ECO:0000256" key="2">
    <source>
        <dbReference type="ARBA" id="ARBA00022603"/>
    </source>
</evidence>
<dbReference type="PIRSF" id="PIRSF037755">
    <property type="entry name" value="Mettl2_prd"/>
    <property type="match status" value="1"/>
</dbReference>
<evidence type="ECO:0000256" key="3">
    <source>
        <dbReference type="ARBA" id="ARBA00022679"/>
    </source>
</evidence>